<dbReference type="InterPro" id="IPR045518">
    <property type="entry name" value="2EXR"/>
</dbReference>
<dbReference type="KEGG" id="psco:LY89DRAFT_774091"/>
<accession>A0A194XIJ8</accession>
<evidence type="ECO:0000313" key="6">
    <source>
        <dbReference type="EMBL" id="KUJ19592.1"/>
    </source>
</evidence>
<dbReference type="SUPFAM" id="SSF53474">
    <property type="entry name" value="alpha/beta-Hydrolases"/>
    <property type="match status" value="1"/>
</dbReference>
<dbReference type="Proteomes" id="UP000070700">
    <property type="component" value="Unassembled WGS sequence"/>
</dbReference>
<feature type="domain" description="2EXR" evidence="5">
    <location>
        <begin position="409"/>
        <end position="507"/>
    </location>
</feature>
<protein>
    <submittedName>
        <fullName evidence="6">Alpha/beta-hydrolase</fullName>
    </submittedName>
</protein>
<evidence type="ECO:0000256" key="2">
    <source>
        <dbReference type="ARBA" id="ARBA00022801"/>
    </source>
</evidence>
<dbReference type="GO" id="GO:0006629">
    <property type="term" value="P:lipid metabolic process"/>
    <property type="evidence" value="ECO:0007669"/>
    <property type="project" value="InterPro"/>
</dbReference>
<keyword evidence="2 6" id="KW-0378">Hydrolase</keyword>
<dbReference type="Gene3D" id="3.40.50.1820">
    <property type="entry name" value="alpha/beta hydrolase"/>
    <property type="match status" value="1"/>
</dbReference>
<dbReference type="InterPro" id="IPR051299">
    <property type="entry name" value="AB_hydrolase_lip/est"/>
</dbReference>
<dbReference type="OrthoDB" id="426718at2759"/>
<feature type="signal peptide" evidence="3">
    <location>
        <begin position="1"/>
        <end position="16"/>
    </location>
</feature>
<gene>
    <name evidence="6" type="ORF">LY89DRAFT_774091</name>
</gene>
<keyword evidence="7" id="KW-1185">Reference proteome</keyword>
<dbReference type="InterPro" id="IPR002921">
    <property type="entry name" value="Fungal_lipase-type"/>
</dbReference>
<dbReference type="Pfam" id="PF01764">
    <property type="entry name" value="Lipase_3"/>
    <property type="match status" value="1"/>
</dbReference>
<reference evidence="6 7" key="1">
    <citation type="submission" date="2015-10" db="EMBL/GenBank/DDBJ databases">
        <title>Full genome of DAOMC 229536 Phialocephala scopiformis, a fungal endophyte of spruce producing the potent anti-insectan compound rugulosin.</title>
        <authorList>
            <consortium name="DOE Joint Genome Institute"/>
            <person name="Walker A.K."/>
            <person name="Frasz S.L."/>
            <person name="Seifert K.A."/>
            <person name="Miller J.D."/>
            <person name="Mondo S.J."/>
            <person name="Labutti K."/>
            <person name="Lipzen A."/>
            <person name="Dockter R."/>
            <person name="Kennedy M."/>
            <person name="Grigoriev I.V."/>
            <person name="Spatafora J.W."/>
        </authorList>
    </citation>
    <scope>NUCLEOTIDE SEQUENCE [LARGE SCALE GENOMIC DNA]</scope>
    <source>
        <strain evidence="6 7">CBS 120377</strain>
    </source>
</reference>
<evidence type="ECO:0000259" key="4">
    <source>
        <dbReference type="Pfam" id="PF01764"/>
    </source>
</evidence>
<dbReference type="AlphaFoldDB" id="A0A194XIJ8"/>
<dbReference type="GeneID" id="28831683"/>
<dbReference type="RefSeq" id="XP_018073947.1">
    <property type="nucleotide sequence ID" value="XM_018221957.1"/>
</dbReference>
<dbReference type="GO" id="GO:0016787">
    <property type="term" value="F:hydrolase activity"/>
    <property type="evidence" value="ECO:0007669"/>
    <property type="project" value="UniProtKB-KW"/>
</dbReference>
<dbReference type="PANTHER" id="PTHR46640">
    <property type="entry name" value="TRIACYLGLYCEROL LIPASE, PUTATIVE (AFU_ORTHOLOGUE AFUA_6G06510)-RELATED"/>
    <property type="match status" value="1"/>
</dbReference>
<dbReference type="CDD" id="cd00519">
    <property type="entry name" value="Lipase_3"/>
    <property type="match status" value="1"/>
</dbReference>
<evidence type="ECO:0000259" key="5">
    <source>
        <dbReference type="Pfam" id="PF20150"/>
    </source>
</evidence>
<sequence>MLFNLVFAIFIALSHAATFLTQENSLQSRDNTTSGISEDLFDKFKLFANFTSAAYCPSNELADSTAGTLITCPGTNCTLVEADNVTSIVEFGGSNDTTVTDIKGFVSLDPSKSLVVVAFAGSGSTVRDWIADFAFIMVEYTLTGCTSCWIHAGFSTGWSERRIVVLDAVTTALADNPSYSIVITGHSIGAAIATLAAAELRSMNYSVDTYTFGSPRVGDTAFATFVTDQAPALGNNYRMTHFNDPVPQIPPTWIGYEHTTPEYWLSDGTDTTNNYNASDVVMKRRNKYFHRFTYAHKFYNNTLPFRIRNGAPREPLVAYKRPKSVNSRLTLSNCDLPMNPATCALTHTRSFAPNPNYGLDCAFPAISPQIVAIMSASNTIPSEESKSELVPIINSDDSSSEVAPKLKVFTLFPLLPLELRRNIWCHTFLDTRYVCLDTDSLARCRHIKWTWEGEYESLALEKSQSLPVAMFVNSESRQEALMHYITVERLRYIGVTPMIKPKPLCFSIESDRAYISQYMLREGHCDRWFNSIKFKNPEFFDRLQVLDIRGFEFDRKSRHSLVNAAKPRDEDHMRGDYFFCQPLLRFKGLKLVKIFMQDFIYPTRSLALAEQDLLRCANAFFERHKEVWGGKPPMVEVQEYDATLGHNFGL</sequence>
<dbReference type="EMBL" id="KQ947411">
    <property type="protein sequence ID" value="KUJ19592.1"/>
    <property type="molecule type" value="Genomic_DNA"/>
</dbReference>
<feature type="domain" description="Fungal lipase-type" evidence="4">
    <location>
        <begin position="116"/>
        <end position="251"/>
    </location>
</feature>
<proteinExistence type="predicted"/>
<name>A0A194XIJ8_MOLSC</name>
<evidence type="ECO:0000256" key="1">
    <source>
        <dbReference type="ARBA" id="ARBA00022729"/>
    </source>
</evidence>
<organism evidence="6 7">
    <name type="scientific">Mollisia scopiformis</name>
    <name type="common">Conifer needle endophyte fungus</name>
    <name type="synonym">Phialocephala scopiformis</name>
    <dbReference type="NCBI Taxonomy" id="149040"/>
    <lineage>
        <taxon>Eukaryota</taxon>
        <taxon>Fungi</taxon>
        <taxon>Dikarya</taxon>
        <taxon>Ascomycota</taxon>
        <taxon>Pezizomycotina</taxon>
        <taxon>Leotiomycetes</taxon>
        <taxon>Helotiales</taxon>
        <taxon>Mollisiaceae</taxon>
        <taxon>Mollisia</taxon>
    </lineage>
</organism>
<feature type="chain" id="PRO_5008268339" evidence="3">
    <location>
        <begin position="17"/>
        <end position="650"/>
    </location>
</feature>
<evidence type="ECO:0000313" key="7">
    <source>
        <dbReference type="Proteomes" id="UP000070700"/>
    </source>
</evidence>
<dbReference type="InterPro" id="IPR029058">
    <property type="entry name" value="AB_hydrolase_fold"/>
</dbReference>
<evidence type="ECO:0000256" key="3">
    <source>
        <dbReference type="SAM" id="SignalP"/>
    </source>
</evidence>
<dbReference type="PANTHER" id="PTHR46640:SF1">
    <property type="entry name" value="FUNGAL LIPASE-LIKE DOMAIN-CONTAINING PROTEIN-RELATED"/>
    <property type="match status" value="1"/>
</dbReference>
<keyword evidence="1 3" id="KW-0732">Signal</keyword>
<dbReference type="InParanoid" id="A0A194XIJ8"/>
<dbReference type="Pfam" id="PF20150">
    <property type="entry name" value="2EXR"/>
    <property type="match status" value="1"/>
</dbReference>